<feature type="region of interest" description="Disordered" evidence="6">
    <location>
        <begin position="86"/>
        <end position="106"/>
    </location>
</feature>
<evidence type="ECO:0008006" key="9">
    <source>
        <dbReference type="Google" id="ProtNLM"/>
    </source>
</evidence>
<evidence type="ECO:0000256" key="1">
    <source>
        <dbReference type="ARBA" id="ARBA00002190"/>
    </source>
</evidence>
<evidence type="ECO:0000256" key="2">
    <source>
        <dbReference type="ARBA" id="ARBA00010961"/>
    </source>
</evidence>
<keyword evidence="4" id="KW-0238">DNA-binding</keyword>
<keyword evidence="8" id="KW-1185">Reference proteome</keyword>
<evidence type="ECO:0000256" key="3">
    <source>
        <dbReference type="ARBA" id="ARBA00022578"/>
    </source>
</evidence>
<feature type="compositionally biased region" description="Basic residues" evidence="6">
    <location>
        <begin position="95"/>
        <end position="106"/>
    </location>
</feature>
<evidence type="ECO:0000256" key="5">
    <source>
        <dbReference type="ARBA" id="ARBA00023172"/>
    </source>
</evidence>
<comment type="caution">
    <text evidence="7">The sequence shown here is derived from an EMBL/GenBank/DDBJ whole genome shotgun (WGS) entry which is preliminary data.</text>
</comment>
<evidence type="ECO:0000313" key="8">
    <source>
        <dbReference type="Proteomes" id="UP001560019"/>
    </source>
</evidence>
<dbReference type="InterPro" id="IPR001207">
    <property type="entry name" value="Transposase_mutator"/>
</dbReference>
<dbReference type="EMBL" id="JBEHHI010000003">
    <property type="protein sequence ID" value="MEX5729979.1"/>
    <property type="molecule type" value="Genomic_DNA"/>
</dbReference>
<keyword evidence="3" id="KW-0815">Transposition</keyword>
<comment type="similarity">
    <text evidence="2">Belongs to the transposase mutator family.</text>
</comment>
<accession>A0ABV3XY45</accession>
<comment type="function">
    <text evidence="1">Required for the transposition of the insertion element.</text>
</comment>
<proteinExistence type="inferred from homology"/>
<gene>
    <name evidence="7" type="ORF">Ga0609869_003332</name>
</gene>
<name>A0ABV3XY45_9RHOB</name>
<evidence type="ECO:0000313" key="7">
    <source>
        <dbReference type="EMBL" id="MEX5729979.1"/>
    </source>
</evidence>
<organism evidence="7 8">
    <name type="scientific">Rhodovulum iodosum</name>
    <dbReference type="NCBI Taxonomy" id="68291"/>
    <lineage>
        <taxon>Bacteria</taxon>
        <taxon>Pseudomonadati</taxon>
        <taxon>Pseudomonadota</taxon>
        <taxon>Alphaproteobacteria</taxon>
        <taxon>Rhodobacterales</taxon>
        <taxon>Paracoccaceae</taxon>
        <taxon>Rhodovulum</taxon>
    </lineage>
</organism>
<dbReference type="Proteomes" id="UP001560019">
    <property type="component" value="Unassembled WGS sequence"/>
</dbReference>
<keyword evidence="5" id="KW-0233">DNA recombination</keyword>
<evidence type="ECO:0000256" key="6">
    <source>
        <dbReference type="SAM" id="MobiDB-lite"/>
    </source>
</evidence>
<sequence length="106" mass="11811">MTTSTMDLTKTPMTKTNMDLSELLAKHDQGDFLRSIAEAVLQLIMENDVEGLIGAGRHERNGERTTWRNGYGSETNPCGAAHQQWLSSLTGRWPPSRRKSAAPRRA</sequence>
<protein>
    <recommendedName>
        <fullName evidence="9">Mutator family transposase</fullName>
    </recommendedName>
</protein>
<evidence type="ECO:0000256" key="4">
    <source>
        <dbReference type="ARBA" id="ARBA00023125"/>
    </source>
</evidence>
<dbReference type="Pfam" id="PF00872">
    <property type="entry name" value="Transposase_mut"/>
    <property type="match status" value="1"/>
</dbReference>
<reference evidence="7 8" key="1">
    <citation type="submission" date="2024-06" db="EMBL/GenBank/DDBJ databases">
        <title>Genome of Rhodovulum iodosum, a marine photoferrotroph.</title>
        <authorList>
            <person name="Bianchini G."/>
            <person name="Nikeleit V."/>
            <person name="Kappler A."/>
            <person name="Bryce C."/>
            <person name="Sanchez-Baracaldo P."/>
        </authorList>
    </citation>
    <scope>NUCLEOTIDE SEQUENCE [LARGE SCALE GENOMIC DNA]</scope>
    <source>
        <strain evidence="7 8">UT/N1</strain>
    </source>
</reference>